<dbReference type="AlphaFoldDB" id="E1R235"/>
<dbReference type="HOGENOM" id="CLU_1659650_0_0_12"/>
<proteinExistence type="predicted"/>
<dbReference type="KEGG" id="ssm:Spirs_2817"/>
<protein>
    <recommendedName>
        <fullName evidence="3">ErfK/YbiS/YcfS/YnhG family protein</fullName>
    </recommendedName>
</protein>
<keyword evidence="2" id="KW-1185">Reference proteome</keyword>
<dbReference type="Proteomes" id="UP000002318">
    <property type="component" value="Chromosome"/>
</dbReference>
<organism evidence="1 2">
    <name type="scientific">Sediminispirochaeta smaragdinae (strain DSM 11293 / JCM 15392 / SEBR 4228)</name>
    <name type="common">Spirochaeta smaragdinae</name>
    <dbReference type="NCBI Taxonomy" id="573413"/>
    <lineage>
        <taxon>Bacteria</taxon>
        <taxon>Pseudomonadati</taxon>
        <taxon>Spirochaetota</taxon>
        <taxon>Spirochaetia</taxon>
        <taxon>Spirochaetales</taxon>
        <taxon>Spirochaetaceae</taxon>
        <taxon>Sediminispirochaeta</taxon>
    </lineage>
</organism>
<evidence type="ECO:0000313" key="2">
    <source>
        <dbReference type="Proteomes" id="UP000002318"/>
    </source>
</evidence>
<dbReference type="EMBL" id="CP002116">
    <property type="protein sequence ID" value="ADK81920.1"/>
    <property type="molecule type" value="Genomic_DNA"/>
</dbReference>
<sequence>MIMSWNRREKKLVCGNRKIPCSCIVRNELNGWRPLANKPAQDEVVRSLPENIPYMPRPFPVGRWNVGRPVPRSHPYKAPYYIPTDAFQMLPRWELDDDGGYLRETEDMVRDEDYGLHCSSSNTTLGCIRITKEKDLLWMVEKINRTLDTGEKVYLEVAA</sequence>
<gene>
    <name evidence="1" type="ordered locus">Spirs_2817</name>
</gene>
<accession>E1R235</accession>
<evidence type="ECO:0000313" key="1">
    <source>
        <dbReference type="EMBL" id="ADK81920.1"/>
    </source>
</evidence>
<reference evidence="1 2" key="1">
    <citation type="journal article" date="2010" name="Stand. Genomic Sci.">
        <title>Complete genome sequence of Spirochaeta smaragdinae type strain (SEBR 4228).</title>
        <authorList>
            <person name="Mavromatis K."/>
            <person name="Yasawong M."/>
            <person name="Chertkov O."/>
            <person name="Lapidus A."/>
            <person name="Lucas S."/>
            <person name="Nolan M."/>
            <person name="Del Rio T.G."/>
            <person name="Tice H."/>
            <person name="Cheng J.F."/>
            <person name="Pitluck S."/>
            <person name="Liolios K."/>
            <person name="Ivanova N."/>
            <person name="Tapia R."/>
            <person name="Han C."/>
            <person name="Bruce D."/>
            <person name="Goodwin L."/>
            <person name="Pati A."/>
            <person name="Chen A."/>
            <person name="Palaniappan K."/>
            <person name="Land M."/>
            <person name="Hauser L."/>
            <person name="Chang Y.J."/>
            <person name="Jeffries C.D."/>
            <person name="Detter J.C."/>
            <person name="Rohde M."/>
            <person name="Brambilla E."/>
            <person name="Spring S."/>
            <person name="Goker M."/>
            <person name="Sikorski J."/>
            <person name="Woyke T."/>
            <person name="Bristow J."/>
            <person name="Eisen J.A."/>
            <person name="Markowitz V."/>
            <person name="Hugenholtz P."/>
            <person name="Klenk H.P."/>
            <person name="Kyrpides N.C."/>
        </authorList>
    </citation>
    <scope>NUCLEOTIDE SEQUENCE [LARGE SCALE GENOMIC DNA]</scope>
    <source>
        <strain evidence="2">DSM 11293 / JCM 15392 / SEBR 4228</strain>
    </source>
</reference>
<evidence type="ECO:0008006" key="3">
    <source>
        <dbReference type="Google" id="ProtNLM"/>
    </source>
</evidence>
<name>E1R235_SEDSS</name>
<dbReference type="STRING" id="573413.Spirs_2817"/>